<reference evidence="3 4" key="1">
    <citation type="submission" date="2019-03" db="EMBL/GenBank/DDBJ databases">
        <title>Genomic Encyclopedia of Type Strains, Phase IV (KMG-IV): sequencing the most valuable type-strain genomes for metagenomic binning, comparative biology and taxonomic classification.</title>
        <authorList>
            <person name="Goeker M."/>
        </authorList>
    </citation>
    <scope>NUCLEOTIDE SEQUENCE [LARGE SCALE GENOMIC DNA]</scope>
    <source>
        <strain evidence="3 4">DSM 21100</strain>
    </source>
</reference>
<dbReference type="OrthoDB" id="2355173at2"/>
<feature type="domain" description="Activator of Hsp90 ATPase homologue 1/2-like C-terminal" evidence="2">
    <location>
        <begin position="15"/>
        <end position="52"/>
    </location>
</feature>
<dbReference type="InterPro" id="IPR013538">
    <property type="entry name" value="ASHA1/2-like_C"/>
</dbReference>
<dbReference type="InterPro" id="IPR023393">
    <property type="entry name" value="START-like_dom_sf"/>
</dbReference>
<dbReference type="SUPFAM" id="SSF55961">
    <property type="entry name" value="Bet v1-like"/>
    <property type="match status" value="1"/>
</dbReference>
<dbReference type="Proteomes" id="UP000295807">
    <property type="component" value="Unassembled WGS sequence"/>
</dbReference>
<keyword evidence="4" id="KW-1185">Reference proteome</keyword>
<name>A0A4R3KUF4_9SPHI</name>
<comment type="similarity">
    <text evidence="1">Belongs to the AHA1 family.</text>
</comment>
<evidence type="ECO:0000256" key="1">
    <source>
        <dbReference type="ARBA" id="ARBA00006817"/>
    </source>
</evidence>
<evidence type="ECO:0000313" key="4">
    <source>
        <dbReference type="Proteomes" id="UP000295807"/>
    </source>
</evidence>
<evidence type="ECO:0000259" key="2">
    <source>
        <dbReference type="Pfam" id="PF08327"/>
    </source>
</evidence>
<proteinExistence type="inferred from homology"/>
<organism evidence="3 4">
    <name type="scientific">Anseongella ginsenosidimutans</name>
    <dbReference type="NCBI Taxonomy" id="496056"/>
    <lineage>
        <taxon>Bacteria</taxon>
        <taxon>Pseudomonadati</taxon>
        <taxon>Bacteroidota</taxon>
        <taxon>Sphingobacteriia</taxon>
        <taxon>Sphingobacteriales</taxon>
        <taxon>Sphingobacteriaceae</taxon>
        <taxon>Anseongella</taxon>
    </lineage>
</organism>
<dbReference type="Gene3D" id="3.30.530.20">
    <property type="match status" value="1"/>
</dbReference>
<sequence length="79" mass="9470">MQINFRSIYQTTIKARVDKVWDALINPEIVRQYFFGSSQETDWKIGSQSFGLENMKEPLTWIKELFKNLFQTKKFHIPI</sequence>
<dbReference type="EMBL" id="SMAD01000005">
    <property type="protein sequence ID" value="TCS87435.1"/>
    <property type="molecule type" value="Genomic_DNA"/>
</dbReference>
<gene>
    <name evidence="3" type="ORF">EDD80_105251</name>
</gene>
<comment type="caution">
    <text evidence="3">The sequence shown here is derived from an EMBL/GenBank/DDBJ whole genome shotgun (WGS) entry which is preliminary data.</text>
</comment>
<protein>
    <submittedName>
        <fullName evidence="3">Activator of Hsp90 ATPase-like protein</fullName>
    </submittedName>
</protein>
<dbReference type="AlphaFoldDB" id="A0A4R3KUF4"/>
<accession>A0A4R3KUF4</accession>
<evidence type="ECO:0000313" key="3">
    <source>
        <dbReference type="EMBL" id="TCS87435.1"/>
    </source>
</evidence>
<dbReference type="Pfam" id="PF08327">
    <property type="entry name" value="AHSA1"/>
    <property type="match status" value="1"/>
</dbReference>